<feature type="region of interest" description="Disordered" evidence="1">
    <location>
        <begin position="1"/>
        <end position="28"/>
    </location>
</feature>
<protein>
    <submittedName>
        <fullName evidence="2">Uncharacterized protein</fullName>
    </submittedName>
</protein>
<evidence type="ECO:0000313" key="2">
    <source>
        <dbReference type="EMBL" id="KAL2613502.1"/>
    </source>
</evidence>
<keyword evidence="3" id="KW-1185">Reference proteome</keyword>
<comment type="caution">
    <text evidence="2">The sequence shown here is derived from an EMBL/GenBank/DDBJ whole genome shotgun (WGS) entry which is preliminary data.</text>
</comment>
<evidence type="ECO:0000256" key="1">
    <source>
        <dbReference type="SAM" id="MobiDB-lite"/>
    </source>
</evidence>
<feature type="region of interest" description="Disordered" evidence="1">
    <location>
        <begin position="40"/>
        <end position="66"/>
    </location>
</feature>
<reference evidence="2 3" key="1">
    <citation type="submission" date="2024-09" db="EMBL/GenBank/DDBJ databases">
        <title>Chromosome-scale assembly of Riccia fluitans.</title>
        <authorList>
            <person name="Paukszto L."/>
            <person name="Sawicki J."/>
            <person name="Karawczyk K."/>
            <person name="Piernik-Szablinska J."/>
            <person name="Szczecinska M."/>
            <person name="Mazdziarz M."/>
        </authorList>
    </citation>
    <scope>NUCLEOTIDE SEQUENCE [LARGE SCALE GENOMIC DNA]</scope>
    <source>
        <strain evidence="2">Rf_01</strain>
        <tissue evidence="2">Aerial parts of the thallus</tissue>
    </source>
</reference>
<name>A0ABD1XX34_9MARC</name>
<dbReference type="AlphaFoldDB" id="A0ABD1XX34"/>
<feature type="compositionally biased region" description="Basic and acidic residues" evidence="1">
    <location>
        <begin position="1"/>
        <end position="14"/>
    </location>
</feature>
<sequence>MRESTKKRSPDAEVRKRRHWPSCDSDGSSSDFLVAASTEASVSSTVRYAHPAPKAERNAQRKSRERKRIICLFGEGRKH</sequence>
<evidence type="ECO:0000313" key="3">
    <source>
        <dbReference type="Proteomes" id="UP001605036"/>
    </source>
</evidence>
<dbReference type="EMBL" id="JBHFFA010000007">
    <property type="protein sequence ID" value="KAL2613502.1"/>
    <property type="molecule type" value="Genomic_DNA"/>
</dbReference>
<gene>
    <name evidence="2" type="ORF">R1flu_025194</name>
</gene>
<proteinExistence type="predicted"/>
<accession>A0ABD1XX34</accession>
<organism evidence="2 3">
    <name type="scientific">Riccia fluitans</name>
    <dbReference type="NCBI Taxonomy" id="41844"/>
    <lineage>
        <taxon>Eukaryota</taxon>
        <taxon>Viridiplantae</taxon>
        <taxon>Streptophyta</taxon>
        <taxon>Embryophyta</taxon>
        <taxon>Marchantiophyta</taxon>
        <taxon>Marchantiopsida</taxon>
        <taxon>Marchantiidae</taxon>
        <taxon>Marchantiales</taxon>
        <taxon>Ricciaceae</taxon>
        <taxon>Riccia</taxon>
    </lineage>
</organism>
<dbReference type="Proteomes" id="UP001605036">
    <property type="component" value="Unassembled WGS sequence"/>
</dbReference>